<dbReference type="EMBL" id="KV429039">
    <property type="protein sequence ID" value="KZT72761.1"/>
    <property type="molecule type" value="Genomic_DNA"/>
</dbReference>
<comment type="similarity">
    <text evidence="1">Belongs to the CCR4/nocturin family.</text>
</comment>
<dbReference type="InterPro" id="IPR050410">
    <property type="entry name" value="CCR4/nocturin_mRNA_transcr"/>
</dbReference>
<dbReference type="InterPro" id="IPR036691">
    <property type="entry name" value="Endo/exonu/phosph_ase_sf"/>
</dbReference>
<gene>
    <name evidence="5" type="ORF">DAEQUDRAFT_663478</name>
</gene>
<evidence type="ECO:0000259" key="4">
    <source>
        <dbReference type="Pfam" id="PF03372"/>
    </source>
</evidence>
<evidence type="ECO:0000256" key="3">
    <source>
        <dbReference type="SAM" id="MobiDB-lite"/>
    </source>
</evidence>
<dbReference type="OrthoDB" id="428734at2759"/>
<proteinExistence type="inferred from homology"/>
<dbReference type="GO" id="GO:0004519">
    <property type="term" value="F:endonuclease activity"/>
    <property type="evidence" value="ECO:0007669"/>
    <property type="project" value="UniProtKB-KW"/>
</dbReference>
<feature type="compositionally biased region" description="Acidic residues" evidence="3">
    <location>
        <begin position="301"/>
        <end position="310"/>
    </location>
</feature>
<protein>
    <submittedName>
        <fullName evidence="5">Endonuclease/exonuclease/phosphatase</fullName>
    </submittedName>
</protein>
<feature type="region of interest" description="Disordered" evidence="3">
    <location>
        <begin position="292"/>
        <end position="319"/>
    </location>
</feature>
<dbReference type="GO" id="GO:0006139">
    <property type="term" value="P:nucleobase-containing compound metabolic process"/>
    <property type="evidence" value="ECO:0007669"/>
    <property type="project" value="UniProtKB-ARBA"/>
</dbReference>
<dbReference type="PANTHER" id="PTHR12121:SF45">
    <property type="entry name" value="NOCTURNIN"/>
    <property type="match status" value="1"/>
</dbReference>
<evidence type="ECO:0000256" key="2">
    <source>
        <dbReference type="ARBA" id="ARBA00022801"/>
    </source>
</evidence>
<feature type="domain" description="Endonuclease/exonuclease/phosphatase" evidence="4">
    <location>
        <begin position="63"/>
        <end position="443"/>
    </location>
</feature>
<dbReference type="Proteomes" id="UP000076727">
    <property type="component" value="Unassembled WGS sequence"/>
</dbReference>
<sequence length="455" mass="50879">MSHSKRPDLSPDSLTALVEQRRLKKEQRKAALAREEEEKSRILPRRWIAVQEAPGTGQQLRVMTWNLLAQSLVRRELFPTSDCLKAAQREHMIYREILSHNADICCLQERHPSEVDRLEKLLPVLQNAGYNHVYAAGPRKKHGCLIAFRKDAYSLISERMVEYDLEEVRGGEREVARRGSSFRTRNIASLVALRPVNAVSEGVVVATTHLFWHPSGATQLSIANRQAAILLREVSKFRDEVSPTERWPCIISGDFNFPPDDAAYSLFTGDPLLSEQIARLAASRVVHKTIDPDVPAAPEAATEEAEEEEGAAAKETDPDRIITNARPALPEDGLLTDTELADMLRQLDRPMSVYDSAQRICCASSTLEGALTYGNRISIPSERHGAYEPNWTSYTYYWKSVLDYMFVVSPPQRKIVVTKLAKPHQTDALSPGIPLKGVCGSDHISLGAELFIPPP</sequence>
<accession>A0A165T0P1</accession>
<evidence type="ECO:0000313" key="6">
    <source>
        <dbReference type="Proteomes" id="UP000076727"/>
    </source>
</evidence>
<dbReference type="InterPro" id="IPR005135">
    <property type="entry name" value="Endo/exonuclease/phosphatase"/>
</dbReference>
<keyword evidence="5" id="KW-0269">Exonuclease</keyword>
<name>A0A165T0P1_9APHY</name>
<dbReference type="Pfam" id="PF03372">
    <property type="entry name" value="Exo_endo_phos"/>
    <property type="match status" value="1"/>
</dbReference>
<organism evidence="5 6">
    <name type="scientific">Daedalea quercina L-15889</name>
    <dbReference type="NCBI Taxonomy" id="1314783"/>
    <lineage>
        <taxon>Eukaryota</taxon>
        <taxon>Fungi</taxon>
        <taxon>Dikarya</taxon>
        <taxon>Basidiomycota</taxon>
        <taxon>Agaricomycotina</taxon>
        <taxon>Agaricomycetes</taxon>
        <taxon>Polyporales</taxon>
        <taxon>Fomitopsis</taxon>
    </lineage>
</organism>
<dbReference type="PANTHER" id="PTHR12121">
    <property type="entry name" value="CARBON CATABOLITE REPRESSOR PROTEIN 4"/>
    <property type="match status" value="1"/>
</dbReference>
<dbReference type="SUPFAM" id="SSF56219">
    <property type="entry name" value="DNase I-like"/>
    <property type="match status" value="1"/>
</dbReference>
<dbReference type="AlphaFoldDB" id="A0A165T0P1"/>
<keyword evidence="5" id="KW-0255">Endonuclease</keyword>
<evidence type="ECO:0000313" key="5">
    <source>
        <dbReference type="EMBL" id="KZT72761.1"/>
    </source>
</evidence>
<dbReference type="Gene3D" id="3.60.10.10">
    <property type="entry name" value="Endonuclease/exonuclease/phosphatase"/>
    <property type="match status" value="1"/>
</dbReference>
<keyword evidence="6" id="KW-1185">Reference proteome</keyword>
<dbReference type="GO" id="GO:0000175">
    <property type="term" value="F:3'-5'-RNA exonuclease activity"/>
    <property type="evidence" value="ECO:0007669"/>
    <property type="project" value="TreeGrafter"/>
</dbReference>
<reference evidence="5 6" key="1">
    <citation type="journal article" date="2016" name="Mol. Biol. Evol.">
        <title>Comparative Genomics of Early-Diverging Mushroom-Forming Fungi Provides Insights into the Origins of Lignocellulose Decay Capabilities.</title>
        <authorList>
            <person name="Nagy L.G."/>
            <person name="Riley R."/>
            <person name="Tritt A."/>
            <person name="Adam C."/>
            <person name="Daum C."/>
            <person name="Floudas D."/>
            <person name="Sun H."/>
            <person name="Yadav J.S."/>
            <person name="Pangilinan J."/>
            <person name="Larsson K.H."/>
            <person name="Matsuura K."/>
            <person name="Barry K."/>
            <person name="Labutti K."/>
            <person name="Kuo R."/>
            <person name="Ohm R.A."/>
            <person name="Bhattacharya S.S."/>
            <person name="Shirouzu T."/>
            <person name="Yoshinaga Y."/>
            <person name="Martin F.M."/>
            <person name="Grigoriev I.V."/>
            <person name="Hibbett D.S."/>
        </authorList>
    </citation>
    <scope>NUCLEOTIDE SEQUENCE [LARGE SCALE GENOMIC DNA]</scope>
    <source>
        <strain evidence="5 6">L-15889</strain>
    </source>
</reference>
<evidence type="ECO:0000256" key="1">
    <source>
        <dbReference type="ARBA" id="ARBA00010774"/>
    </source>
</evidence>
<keyword evidence="2" id="KW-0378">Hydrolase</keyword>
<keyword evidence="5" id="KW-0540">Nuclease</keyword>